<proteinExistence type="inferred from homology"/>
<sequence length="153" mass="16724">MPQPPTLDHACTLTVELAPIREMGTGRFGQRRIIPITGGTVAGPLLNGTILNLGADWQTIQADGAAHLDTRYAFETDDGALIEIVNIGSRHGPPEVIAALARGEEVDPASYYMRTVARLESGDPRYHWVNNMLFVGTGRRRAQAVEVDLFVMR</sequence>
<keyword evidence="3" id="KW-1185">Reference proteome</keyword>
<dbReference type="InterPro" id="IPR020915">
    <property type="entry name" value="UPF0311"/>
</dbReference>
<dbReference type="Proteomes" id="UP001220964">
    <property type="component" value="Unassembled WGS sequence"/>
</dbReference>
<comment type="similarity">
    <text evidence="1">Belongs to the UPF0311 family.</text>
</comment>
<dbReference type="Gene3D" id="2.40.160.20">
    <property type="match status" value="1"/>
</dbReference>
<reference evidence="2" key="1">
    <citation type="submission" date="2023-03" db="EMBL/GenBank/DDBJ databases">
        <title>Multiphase analysis and comparison of six strains from genera Psychromarinibacter, Lutimaribacter, and Maritimibacter, including a novel species: Psychromarinibacter sediminicola sp. nov.</title>
        <authorList>
            <person name="Wang Y.-H."/>
            <person name="Ye M.-Q."/>
            <person name="Du Z.-J."/>
        </authorList>
    </citation>
    <scope>NUCLEOTIDE SEQUENCE</scope>
    <source>
        <strain evidence="2">C21-152</strain>
    </source>
</reference>
<evidence type="ECO:0000313" key="3">
    <source>
        <dbReference type="Proteomes" id="UP001220964"/>
    </source>
</evidence>
<evidence type="ECO:0000256" key="1">
    <source>
        <dbReference type="HAMAP-Rule" id="MF_00775"/>
    </source>
</evidence>
<organism evidence="2 3">
    <name type="scientific">Psychromarinibacter sediminicola</name>
    <dbReference type="NCBI Taxonomy" id="3033385"/>
    <lineage>
        <taxon>Bacteria</taxon>
        <taxon>Pseudomonadati</taxon>
        <taxon>Pseudomonadota</taxon>
        <taxon>Alphaproteobacteria</taxon>
        <taxon>Rhodobacterales</taxon>
        <taxon>Paracoccaceae</taxon>
        <taxon>Psychromarinibacter</taxon>
    </lineage>
</organism>
<name>A0AAE3NNE5_9RHOB</name>
<comment type="caution">
    <text evidence="2">The sequence shown here is derived from an EMBL/GenBank/DDBJ whole genome shotgun (WGS) entry which is preliminary data.</text>
</comment>
<protein>
    <recommendedName>
        <fullName evidence="1">UPF0311 protein P1J78_02085</fullName>
    </recommendedName>
</protein>
<evidence type="ECO:0000313" key="2">
    <source>
        <dbReference type="EMBL" id="MDF0599509.1"/>
    </source>
</evidence>
<accession>A0AAE3NNE5</accession>
<dbReference type="AlphaFoldDB" id="A0AAE3NNE5"/>
<dbReference type="PANTHER" id="PTHR37315">
    <property type="entry name" value="UPF0311 PROTEIN BLR7842"/>
    <property type="match status" value="1"/>
</dbReference>
<dbReference type="PANTHER" id="PTHR37315:SF1">
    <property type="entry name" value="UPF0311 PROTEIN BLR7842"/>
    <property type="match status" value="1"/>
</dbReference>
<dbReference type="RefSeq" id="WP_275565653.1">
    <property type="nucleotide sequence ID" value="NZ_JARGYC010000003.1"/>
</dbReference>
<dbReference type="EMBL" id="JARGYC010000003">
    <property type="protein sequence ID" value="MDF0599509.1"/>
    <property type="molecule type" value="Genomic_DNA"/>
</dbReference>
<dbReference type="Pfam" id="PF11578">
    <property type="entry name" value="DUF3237"/>
    <property type="match status" value="1"/>
</dbReference>
<gene>
    <name evidence="2" type="ORF">P1J78_02085</name>
</gene>
<dbReference type="HAMAP" id="MF_00775">
    <property type="entry name" value="UPF0311"/>
    <property type="match status" value="1"/>
</dbReference>